<dbReference type="AlphaFoldDB" id="A0A365H3M0"/>
<dbReference type="Pfam" id="PF06386">
    <property type="entry name" value="GvpL_GvpF"/>
    <property type="match status" value="1"/>
</dbReference>
<comment type="caution">
    <text evidence="4">The sequence shown here is derived from an EMBL/GenBank/DDBJ whole genome shotgun (WGS) entry which is preliminary data.</text>
</comment>
<reference evidence="4 5" key="1">
    <citation type="submission" date="2018-06" db="EMBL/GenBank/DDBJ databases">
        <title>Actinomadura craniellae sp. nov. isolated from marine sponge Craniella sp.</title>
        <authorList>
            <person name="Li L."/>
            <person name="Xu Q.H."/>
            <person name="Lin H.W."/>
            <person name="Lu Y.H."/>
        </authorList>
    </citation>
    <scope>NUCLEOTIDE SEQUENCE [LARGE SCALE GENOMIC DNA]</scope>
    <source>
        <strain evidence="4 5">LHW63021</strain>
    </source>
</reference>
<evidence type="ECO:0000256" key="3">
    <source>
        <dbReference type="ARBA" id="ARBA00035643"/>
    </source>
</evidence>
<dbReference type="GO" id="GO:0031411">
    <property type="term" value="C:gas vesicle"/>
    <property type="evidence" value="ECO:0007669"/>
    <property type="project" value="UniProtKB-SubCell"/>
</dbReference>
<evidence type="ECO:0000256" key="2">
    <source>
        <dbReference type="ARBA" id="ARBA00035108"/>
    </source>
</evidence>
<evidence type="ECO:0000256" key="1">
    <source>
        <dbReference type="ARBA" id="ARBA00022987"/>
    </source>
</evidence>
<dbReference type="Proteomes" id="UP000251891">
    <property type="component" value="Unassembled WGS sequence"/>
</dbReference>
<accession>A0A365H3M0</accession>
<dbReference type="RefSeq" id="WP_111869159.1">
    <property type="nucleotide sequence ID" value="NZ_QLYX01000008.1"/>
</dbReference>
<evidence type="ECO:0000313" key="4">
    <source>
        <dbReference type="EMBL" id="RAY13618.1"/>
    </source>
</evidence>
<keyword evidence="5" id="KW-1185">Reference proteome</keyword>
<comment type="similarity">
    <text evidence="3">Belongs to the gas vesicle GvpF/GvpL family.</text>
</comment>
<dbReference type="OrthoDB" id="3867411at2"/>
<dbReference type="PANTHER" id="PTHR36852:SF1">
    <property type="entry name" value="PROTEIN GVPL 2"/>
    <property type="match status" value="1"/>
</dbReference>
<keyword evidence="1" id="KW-0304">Gas vesicle</keyword>
<comment type="subcellular location">
    <subcellularLocation>
        <location evidence="2">Gas vesicle</location>
    </subcellularLocation>
</comment>
<dbReference type="GO" id="GO:0031412">
    <property type="term" value="P:gas vesicle organization"/>
    <property type="evidence" value="ECO:0007669"/>
    <property type="project" value="InterPro"/>
</dbReference>
<organism evidence="4 5">
    <name type="scientific">Actinomadura craniellae</name>
    <dbReference type="NCBI Taxonomy" id="2231787"/>
    <lineage>
        <taxon>Bacteria</taxon>
        <taxon>Bacillati</taxon>
        <taxon>Actinomycetota</taxon>
        <taxon>Actinomycetes</taxon>
        <taxon>Streptosporangiales</taxon>
        <taxon>Thermomonosporaceae</taxon>
        <taxon>Actinomadura</taxon>
    </lineage>
</organism>
<evidence type="ECO:0000313" key="5">
    <source>
        <dbReference type="Proteomes" id="UP000251891"/>
    </source>
</evidence>
<dbReference type="InterPro" id="IPR009430">
    <property type="entry name" value="GvpL/GvpF"/>
</dbReference>
<sequence>MPTSEQPAACYVYGIVPADVELTSDARGLADRPVDVVRQGDVAALVSEVDPVVPLGRPADLMAHQRLLDDAARDVPVLPMRFGAVMTDARAVVRELLAPNEAGFRAALAELEGRVEYVVRGRYVERAVLTEVVGENAAAARLREQIRGRGEKEAYEARVRLGELLYRAVEAKRETDTGRLIETVSPYCVLSAVREPTHHLDAAHVAFLVDSARRSEFEDAVGKVGREWEERADLRLQGPIAPYDFVLTPGG</sequence>
<protein>
    <submittedName>
        <fullName evidence="4">Gas vesicle protein GvpFL</fullName>
    </submittedName>
</protein>
<gene>
    <name evidence="4" type="ORF">DPM19_18235</name>
</gene>
<dbReference type="EMBL" id="QLYX01000008">
    <property type="protein sequence ID" value="RAY13618.1"/>
    <property type="molecule type" value="Genomic_DNA"/>
</dbReference>
<dbReference type="PANTHER" id="PTHR36852">
    <property type="entry name" value="PROTEIN GVPL 2"/>
    <property type="match status" value="1"/>
</dbReference>
<proteinExistence type="inferred from homology"/>
<name>A0A365H3M0_9ACTN</name>